<name>A0AAD7P1P5_9AGAR</name>
<keyword evidence="2" id="KW-1185">Reference proteome</keyword>
<organism evidence="1 2">
    <name type="scientific">Mycena metata</name>
    <dbReference type="NCBI Taxonomy" id="1033252"/>
    <lineage>
        <taxon>Eukaryota</taxon>
        <taxon>Fungi</taxon>
        <taxon>Dikarya</taxon>
        <taxon>Basidiomycota</taxon>
        <taxon>Agaricomycotina</taxon>
        <taxon>Agaricomycetes</taxon>
        <taxon>Agaricomycetidae</taxon>
        <taxon>Agaricales</taxon>
        <taxon>Marasmiineae</taxon>
        <taxon>Mycenaceae</taxon>
        <taxon>Mycena</taxon>
    </lineage>
</organism>
<dbReference type="EMBL" id="JARKIB010000002">
    <property type="protein sequence ID" value="KAJ7784754.1"/>
    <property type="molecule type" value="Genomic_DNA"/>
</dbReference>
<proteinExistence type="predicted"/>
<protein>
    <submittedName>
        <fullName evidence="1">Uncharacterized protein</fullName>
    </submittedName>
</protein>
<sequence>MVICCAASRRVTFDRILHMLSTPPKNIVCMPRTTNTSSSSPASRSFSLIKEAVPRSTERVPGPRIQPIKGLYCCNLFNKSWGHLCPYLLTRAQSGSPMPREQDGTSKSCVSISYKRKMRIPCCLQALNRIVKIMDRPRQSLRCCHEFRQIVQKFWGRTCS</sequence>
<accession>A0AAD7P1P5</accession>
<comment type="caution">
    <text evidence="1">The sequence shown here is derived from an EMBL/GenBank/DDBJ whole genome shotgun (WGS) entry which is preliminary data.</text>
</comment>
<evidence type="ECO:0000313" key="2">
    <source>
        <dbReference type="Proteomes" id="UP001215598"/>
    </source>
</evidence>
<gene>
    <name evidence="1" type="ORF">B0H16DRAFT_309083</name>
</gene>
<reference evidence="1" key="1">
    <citation type="submission" date="2023-03" db="EMBL/GenBank/DDBJ databases">
        <title>Massive genome expansion in bonnet fungi (Mycena s.s.) driven by repeated elements and novel gene families across ecological guilds.</title>
        <authorList>
            <consortium name="Lawrence Berkeley National Laboratory"/>
            <person name="Harder C.B."/>
            <person name="Miyauchi S."/>
            <person name="Viragh M."/>
            <person name="Kuo A."/>
            <person name="Thoen E."/>
            <person name="Andreopoulos B."/>
            <person name="Lu D."/>
            <person name="Skrede I."/>
            <person name="Drula E."/>
            <person name="Henrissat B."/>
            <person name="Morin E."/>
            <person name="Kohler A."/>
            <person name="Barry K."/>
            <person name="LaButti K."/>
            <person name="Morin E."/>
            <person name="Salamov A."/>
            <person name="Lipzen A."/>
            <person name="Mereny Z."/>
            <person name="Hegedus B."/>
            <person name="Baldrian P."/>
            <person name="Stursova M."/>
            <person name="Weitz H."/>
            <person name="Taylor A."/>
            <person name="Grigoriev I.V."/>
            <person name="Nagy L.G."/>
            <person name="Martin F."/>
            <person name="Kauserud H."/>
        </authorList>
    </citation>
    <scope>NUCLEOTIDE SEQUENCE</scope>
    <source>
        <strain evidence="1">CBHHK182m</strain>
    </source>
</reference>
<dbReference type="Proteomes" id="UP001215598">
    <property type="component" value="Unassembled WGS sequence"/>
</dbReference>
<evidence type="ECO:0000313" key="1">
    <source>
        <dbReference type="EMBL" id="KAJ7784754.1"/>
    </source>
</evidence>
<dbReference type="AlphaFoldDB" id="A0AAD7P1P5"/>